<keyword evidence="11" id="KW-1185">Reference proteome</keyword>
<comment type="similarity">
    <text evidence="8">Belongs to the MenA family. Type 1 subfamily.</text>
</comment>
<keyword evidence="2 8" id="KW-0474">Menaquinone biosynthesis</keyword>
<comment type="pathway">
    <text evidence="8">Quinol/quinone metabolism; menaquinone biosynthesis; menaquinol from 1,4-dihydroxy-2-naphthoate: step 1/2.</text>
</comment>
<sequence length="302" mass="32560">MSQPIEKPHPFKIWMLAIRPKTLPAAMGPVVVGTSLAVGDSVFAFLPALAALLVSLLLQIGSNLANDVFDFKKGKDTEERTGPLRVTQAGLLTPRQVMSGMGVVFVLAFILGIYLTWVGGWVILALGIAAIVSAVAYTGGPFPLGYHGLGELFVFIFFGPVAVCGTYYVQAGNVSPAAWWASLPVGFLITAILVVNNYRDLPQDKKTGKKTLAVRLGPTGARLEFYLLLAASFAVPLVMWQQGIASARILCAWLSLPFVLPLIHDIRTKKGRPLNATLAGTARLSLIYSIFFSAGYFFEKLM</sequence>
<comment type="function">
    <text evidence="8">Conversion of 1,4-dihydroxy-2-naphthoate (DHNA) to demethylmenaquinone (DMK).</text>
</comment>
<dbReference type="AlphaFoldDB" id="F6DQX4"/>
<evidence type="ECO:0000256" key="9">
    <source>
        <dbReference type="NCBIfam" id="TIGR00751"/>
    </source>
</evidence>
<feature type="transmembrane region" description="Helical" evidence="8">
    <location>
        <begin position="121"/>
        <end position="140"/>
    </location>
</feature>
<dbReference type="KEGG" id="dru:Desru_0408"/>
<evidence type="ECO:0000256" key="6">
    <source>
        <dbReference type="ARBA" id="ARBA00022989"/>
    </source>
</evidence>
<feature type="transmembrane region" description="Helical" evidence="8">
    <location>
        <begin position="219"/>
        <end position="239"/>
    </location>
</feature>
<dbReference type="InterPro" id="IPR026046">
    <property type="entry name" value="UBIAD1"/>
</dbReference>
<protein>
    <recommendedName>
        <fullName evidence="8 9">1,4-dihydroxy-2-naphthoate octaprenyltransferase</fullName>
        <shortName evidence="8">DHNA-octaprenyltransferase</shortName>
        <ecNumber evidence="8 9">2.5.1.74</ecNumber>
    </recommendedName>
</protein>
<comment type="subcellular location">
    <subcellularLocation>
        <location evidence="8">Cell membrane</location>
        <topology evidence="8">Multi-pass membrane protein</topology>
    </subcellularLocation>
    <subcellularLocation>
        <location evidence="1">Membrane</location>
        <topology evidence="1">Multi-pass membrane protein</topology>
    </subcellularLocation>
</comment>
<keyword evidence="4 8" id="KW-0808">Transferase</keyword>
<feature type="transmembrane region" description="Helical" evidence="8">
    <location>
        <begin position="177"/>
        <end position="198"/>
    </location>
</feature>
<feature type="transmembrane region" description="Helical" evidence="8">
    <location>
        <begin position="276"/>
        <end position="298"/>
    </location>
</feature>
<dbReference type="HOGENOM" id="CLU_043611_1_2_9"/>
<dbReference type="InterPro" id="IPR004657">
    <property type="entry name" value="MenA"/>
</dbReference>
<keyword evidence="6 8" id="KW-1133">Transmembrane helix</keyword>
<evidence type="ECO:0000256" key="4">
    <source>
        <dbReference type="ARBA" id="ARBA00022679"/>
    </source>
</evidence>
<keyword evidence="5 8" id="KW-0812">Transmembrane</keyword>
<keyword evidence="3 8" id="KW-1003">Cell membrane</keyword>
<reference evidence="10 11" key="2">
    <citation type="journal article" date="2012" name="Stand. Genomic Sci.">
        <title>Complete genome sequence of the sulfate-reducing firmicute Desulfotomaculum ruminis type strain (DL(T)).</title>
        <authorList>
            <person name="Spring S."/>
            <person name="Visser M."/>
            <person name="Lu M."/>
            <person name="Copeland A."/>
            <person name="Lapidus A."/>
            <person name="Lucas S."/>
            <person name="Cheng J.F."/>
            <person name="Han C."/>
            <person name="Tapia R."/>
            <person name="Goodwin L.A."/>
            <person name="Pitluck S."/>
            <person name="Ivanova N."/>
            <person name="Land M."/>
            <person name="Hauser L."/>
            <person name="Larimer F."/>
            <person name="Rohde M."/>
            <person name="Goker M."/>
            <person name="Detter J.C."/>
            <person name="Kyrpides N.C."/>
            <person name="Woyke T."/>
            <person name="Schaap P.J."/>
            <person name="Plugge C.M."/>
            <person name="Muyzer G."/>
            <person name="Kuever J."/>
            <person name="Pereira I.A."/>
            <person name="Parshina S.N."/>
            <person name="Bernier-Latmani R."/>
            <person name="Stams A.J."/>
            <person name="Klenk H.P."/>
        </authorList>
    </citation>
    <scope>NUCLEOTIDE SEQUENCE [LARGE SCALE GENOMIC DNA]</scope>
    <source>
        <strain evidence="11">ATCC 23193 / DSM 2154 / NCIB 8452 / DL</strain>
    </source>
</reference>
<reference evidence="11" key="1">
    <citation type="submission" date="2011-05" db="EMBL/GenBank/DDBJ databases">
        <title>Complete sequence of Desulfotomaculum ruminis DSM 2154.</title>
        <authorList>
            <person name="Lucas S."/>
            <person name="Copeland A."/>
            <person name="Lapidus A."/>
            <person name="Cheng J.-F."/>
            <person name="Goodwin L."/>
            <person name="Pitluck S."/>
            <person name="Lu M."/>
            <person name="Detter J.C."/>
            <person name="Han C."/>
            <person name="Tapia R."/>
            <person name="Land M."/>
            <person name="Hauser L."/>
            <person name="Kyrpides N."/>
            <person name="Ivanova N."/>
            <person name="Mikhailova N."/>
            <person name="Pagani I."/>
            <person name="Stams A.J.M."/>
            <person name="Plugge C.M."/>
            <person name="Muyzer G."/>
            <person name="Kuever J."/>
            <person name="Parshina S.N."/>
            <person name="Ivanova A.E."/>
            <person name="Nazina T.N."/>
            <person name="Brambilla E."/>
            <person name="Spring S."/>
            <person name="Klenk H.-P."/>
            <person name="Woyke T."/>
        </authorList>
    </citation>
    <scope>NUCLEOTIDE SEQUENCE [LARGE SCALE GENOMIC DNA]</scope>
    <source>
        <strain evidence="11">ATCC 23193 / DSM 2154 / NCIB 8452 / DL</strain>
    </source>
</reference>
<feature type="transmembrane region" description="Helical" evidence="8">
    <location>
        <begin position="44"/>
        <end position="65"/>
    </location>
</feature>
<dbReference type="PANTHER" id="PTHR13929:SF0">
    <property type="entry name" value="UBIA PRENYLTRANSFERASE DOMAIN-CONTAINING PROTEIN 1"/>
    <property type="match status" value="1"/>
</dbReference>
<dbReference type="eggNOG" id="COG1575">
    <property type="taxonomic scope" value="Bacteria"/>
</dbReference>
<dbReference type="STRING" id="696281.Desru_0408"/>
<accession>F6DQX4</accession>
<dbReference type="EC" id="2.5.1.74" evidence="8 9"/>
<feature type="transmembrane region" description="Helical" evidence="8">
    <location>
        <begin position="245"/>
        <end position="264"/>
    </location>
</feature>
<dbReference type="InterPro" id="IPR044878">
    <property type="entry name" value="UbiA_sf"/>
</dbReference>
<dbReference type="GO" id="GO:0046428">
    <property type="term" value="F:1,4-dihydroxy-2-naphthoate polyprenyltransferase activity"/>
    <property type="evidence" value="ECO:0007669"/>
    <property type="project" value="UniProtKB-UniRule"/>
</dbReference>
<evidence type="ECO:0000256" key="1">
    <source>
        <dbReference type="ARBA" id="ARBA00004141"/>
    </source>
</evidence>
<comment type="catalytic activity">
    <reaction evidence="8">
        <text>an all-trans-polyprenyl diphosphate + 1,4-dihydroxy-2-naphthoate + H(+) = a 2-demethylmenaquinol + CO2 + diphosphate</text>
        <dbReference type="Rhea" id="RHEA:26478"/>
        <dbReference type="Rhea" id="RHEA-COMP:9563"/>
        <dbReference type="Rhea" id="RHEA-COMP:9564"/>
        <dbReference type="ChEBI" id="CHEBI:11173"/>
        <dbReference type="ChEBI" id="CHEBI:15378"/>
        <dbReference type="ChEBI" id="CHEBI:16526"/>
        <dbReference type="ChEBI" id="CHEBI:33019"/>
        <dbReference type="ChEBI" id="CHEBI:55437"/>
        <dbReference type="ChEBI" id="CHEBI:58914"/>
        <dbReference type="EC" id="2.5.1.74"/>
    </reaction>
</comment>
<evidence type="ECO:0000256" key="7">
    <source>
        <dbReference type="ARBA" id="ARBA00023136"/>
    </source>
</evidence>
<dbReference type="EMBL" id="CP002780">
    <property type="protein sequence ID" value="AEG58698.1"/>
    <property type="molecule type" value="Genomic_DNA"/>
</dbReference>
<evidence type="ECO:0000256" key="2">
    <source>
        <dbReference type="ARBA" id="ARBA00022428"/>
    </source>
</evidence>
<evidence type="ECO:0000313" key="10">
    <source>
        <dbReference type="EMBL" id="AEG58698.1"/>
    </source>
</evidence>
<dbReference type="OrthoDB" id="9767568at2"/>
<evidence type="ECO:0000256" key="3">
    <source>
        <dbReference type="ARBA" id="ARBA00022475"/>
    </source>
</evidence>
<keyword evidence="7 8" id="KW-0472">Membrane</keyword>
<dbReference type="GO" id="GO:0042371">
    <property type="term" value="P:vitamin K biosynthetic process"/>
    <property type="evidence" value="ECO:0007669"/>
    <property type="project" value="TreeGrafter"/>
</dbReference>
<dbReference type="PIRSF" id="PIRSF005355">
    <property type="entry name" value="UBIAD1"/>
    <property type="match status" value="1"/>
</dbReference>
<dbReference type="Pfam" id="PF01040">
    <property type="entry name" value="UbiA"/>
    <property type="match status" value="1"/>
</dbReference>
<dbReference type="RefSeq" id="WP_013840473.1">
    <property type="nucleotide sequence ID" value="NC_015589.1"/>
</dbReference>
<evidence type="ECO:0000256" key="5">
    <source>
        <dbReference type="ARBA" id="ARBA00022692"/>
    </source>
</evidence>
<dbReference type="NCBIfam" id="NF004751">
    <property type="entry name" value="PRK06080.1-3"/>
    <property type="match status" value="1"/>
</dbReference>
<dbReference type="Proteomes" id="UP000009234">
    <property type="component" value="Chromosome"/>
</dbReference>
<feature type="transmembrane region" description="Helical" evidence="8">
    <location>
        <begin position="97"/>
        <end position="115"/>
    </location>
</feature>
<evidence type="ECO:0000256" key="8">
    <source>
        <dbReference type="HAMAP-Rule" id="MF_01937"/>
    </source>
</evidence>
<dbReference type="CDD" id="cd13962">
    <property type="entry name" value="PT_UbiA_UBIAD1"/>
    <property type="match status" value="1"/>
</dbReference>
<dbReference type="PANTHER" id="PTHR13929">
    <property type="entry name" value="1,4-DIHYDROXY-2-NAPHTHOATE OCTAPRENYLTRANSFERASE"/>
    <property type="match status" value="1"/>
</dbReference>
<organism evidence="10 11">
    <name type="scientific">Desulforamulus ruminis (strain ATCC 23193 / DSM 2154 / NCIMB 8452 / DL)</name>
    <name type="common">Desulfotomaculum ruminis</name>
    <dbReference type="NCBI Taxonomy" id="696281"/>
    <lineage>
        <taxon>Bacteria</taxon>
        <taxon>Bacillati</taxon>
        <taxon>Bacillota</taxon>
        <taxon>Clostridia</taxon>
        <taxon>Eubacteriales</taxon>
        <taxon>Peptococcaceae</taxon>
        <taxon>Desulforamulus</taxon>
    </lineage>
</organism>
<dbReference type="NCBIfam" id="TIGR00751">
    <property type="entry name" value="menA"/>
    <property type="match status" value="1"/>
</dbReference>
<dbReference type="Gene3D" id="1.10.357.140">
    <property type="entry name" value="UbiA prenyltransferase"/>
    <property type="match status" value="1"/>
</dbReference>
<evidence type="ECO:0000313" key="11">
    <source>
        <dbReference type="Proteomes" id="UP000009234"/>
    </source>
</evidence>
<dbReference type="GO" id="GO:0009234">
    <property type="term" value="P:menaquinone biosynthetic process"/>
    <property type="evidence" value="ECO:0007669"/>
    <property type="project" value="UniProtKB-UniRule"/>
</dbReference>
<proteinExistence type="inferred from homology"/>
<dbReference type="InterPro" id="IPR000537">
    <property type="entry name" value="UbiA_prenyltransferase"/>
</dbReference>
<dbReference type="GO" id="GO:0005886">
    <property type="term" value="C:plasma membrane"/>
    <property type="evidence" value="ECO:0007669"/>
    <property type="project" value="UniProtKB-SubCell"/>
</dbReference>
<feature type="transmembrane region" description="Helical" evidence="8">
    <location>
        <begin position="152"/>
        <end position="171"/>
    </location>
</feature>
<name>F6DQX4_DESRL</name>
<gene>
    <name evidence="8" type="primary">menA</name>
    <name evidence="10" type="ordered locus">Desru_0408</name>
</gene>
<dbReference type="UniPathway" id="UPA00079">
    <property type="reaction ID" value="UER00168"/>
</dbReference>
<dbReference type="HAMAP" id="MF_01937">
    <property type="entry name" value="MenA_1"/>
    <property type="match status" value="1"/>
</dbReference>